<sequence length="407" mass="45280">MDLNPQHWQKATISSMIITRPNYSSLFNDQRFEQIKEVKNLHQEAISEIMKLADKQGNIEDMLPFKFGKGWPSPKRTTQVKGIIDVVGFLMFGENDVQQSSEVLHRAGIKTGINTRLIFETFVRHKDSLIAEFVTGHGHALALENLMYSTHLRKLASSIFIALGAQGGHFATSHQNHKQVHCRSGFAPSWPPLFDQHHDGAIGISFKRSKIKASFTELFSGIGMPHDSSSERTFLSTFARVSYQPSEEVRVNISGLWQSPATGFMKFGTLAVPLNNVRQQTGSSGAAQASKIKKESVDTPLTKSPGAIAIMLDSEVDDGTKLGVWLEVQKSNSGILKWGMFLSDIPYEEVGWGLKVRGMAKGQLDLQMEAFLHFSLGSNFMLQPGVVYVTEGRTRIPAFIFQSSWCM</sequence>
<dbReference type="PANTHER" id="PTHR35097:SF1">
    <property type="entry name" value="GDSL ESTERASE_LIPASE"/>
    <property type="match status" value="1"/>
</dbReference>
<dbReference type="PANTHER" id="PTHR35097">
    <property type="entry name" value="GDSL ESTERASE/LIPASE"/>
    <property type="match status" value="1"/>
</dbReference>
<comment type="caution">
    <text evidence="1">The sequence shown here is derived from an EMBL/GenBank/DDBJ whole genome shotgun (WGS) entry which is preliminary data.</text>
</comment>
<gene>
    <name evidence="1" type="ORF">ZIOFF_003748</name>
</gene>
<dbReference type="EMBL" id="JACMSC010000001">
    <property type="protein sequence ID" value="KAG6538624.1"/>
    <property type="molecule type" value="Genomic_DNA"/>
</dbReference>
<proteinExistence type="predicted"/>
<evidence type="ECO:0000313" key="2">
    <source>
        <dbReference type="Proteomes" id="UP000734854"/>
    </source>
</evidence>
<dbReference type="AlphaFoldDB" id="A0A8J5IPW3"/>
<accession>A0A8J5IPW3</accession>
<evidence type="ECO:0000313" key="1">
    <source>
        <dbReference type="EMBL" id="KAG6538624.1"/>
    </source>
</evidence>
<keyword evidence="2" id="KW-1185">Reference proteome</keyword>
<name>A0A8J5IPW3_ZINOF</name>
<organism evidence="1 2">
    <name type="scientific">Zingiber officinale</name>
    <name type="common">Ginger</name>
    <name type="synonym">Amomum zingiber</name>
    <dbReference type="NCBI Taxonomy" id="94328"/>
    <lineage>
        <taxon>Eukaryota</taxon>
        <taxon>Viridiplantae</taxon>
        <taxon>Streptophyta</taxon>
        <taxon>Embryophyta</taxon>
        <taxon>Tracheophyta</taxon>
        <taxon>Spermatophyta</taxon>
        <taxon>Magnoliopsida</taxon>
        <taxon>Liliopsida</taxon>
        <taxon>Zingiberales</taxon>
        <taxon>Zingiberaceae</taxon>
        <taxon>Zingiber</taxon>
    </lineage>
</organism>
<reference evidence="1 2" key="1">
    <citation type="submission" date="2020-08" db="EMBL/GenBank/DDBJ databases">
        <title>Plant Genome Project.</title>
        <authorList>
            <person name="Zhang R.-G."/>
        </authorList>
    </citation>
    <scope>NUCLEOTIDE SEQUENCE [LARGE SCALE GENOMIC DNA]</scope>
    <source>
        <tissue evidence="1">Rhizome</tissue>
    </source>
</reference>
<protein>
    <submittedName>
        <fullName evidence="1">Uncharacterized protein</fullName>
    </submittedName>
</protein>
<dbReference type="Proteomes" id="UP000734854">
    <property type="component" value="Unassembled WGS sequence"/>
</dbReference>